<dbReference type="EMBL" id="BAAAHE010000027">
    <property type="protein sequence ID" value="GAA0627115.1"/>
    <property type="molecule type" value="Genomic_DNA"/>
</dbReference>
<gene>
    <name evidence="4" type="ORF">GCM10009547_33350</name>
</gene>
<dbReference type="InterPro" id="IPR036873">
    <property type="entry name" value="Rhodanese-like_dom_sf"/>
</dbReference>
<sequence length="292" mass="29832">MGGANSLVGVDALAAELAGPRPPRLLDVRWPVPWPAGHVTAGPGPADPAAYRAGHLPGAVFVDLDADLAAPPAGGSRGRHPLPDAHAFTAAMRRLGVGAGPVVVYDDGPGFAAARAWWCLRFFGHEDVRVLDGGIAAWRAAGRSTETGEAPLPPPGDFTADPGHLPMLDARGAAAQARLGLLLDARVAERYRGESAADPVRGHIPGAVSAPTFDSVGADGQWHPPTFLRTRFAILGAEGEEVGVYCGSGVTAAHAALAMTVAGLPTPAVYVGSWSEWIADAARPVAIGSARG</sequence>
<dbReference type="SMART" id="SM00450">
    <property type="entry name" value="RHOD"/>
    <property type="match status" value="2"/>
</dbReference>
<dbReference type="Pfam" id="PF00581">
    <property type="entry name" value="Rhodanese"/>
    <property type="match status" value="2"/>
</dbReference>
<dbReference type="CDD" id="cd01449">
    <property type="entry name" value="TST_Repeat_2"/>
    <property type="match status" value="1"/>
</dbReference>
<evidence type="ECO:0000259" key="3">
    <source>
        <dbReference type="PROSITE" id="PS50206"/>
    </source>
</evidence>
<proteinExistence type="predicted"/>
<evidence type="ECO:0000256" key="1">
    <source>
        <dbReference type="ARBA" id="ARBA00022679"/>
    </source>
</evidence>
<comment type="caution">
    <text evidence="4">The sequence shown here is derived from an EMBL/GenBank/DDBJ whole genome shotgun (WGS) entry which is preliminary data.</text>
</comment>
<evidence type="ECO:0000313" key="5">
    <source>
        <dbReference type="Proteomes" id="UP001500957"/>
    </source>
</evidence>
<keyword evidence="1" id="KW-0808">Transferase</keyword>
<keyword evidence="2" id="KW-0677">Repeat</keyword>
<dbReference type="InterPro" id="IPR001763">
    <property type="entry name" value="Rhodanese-like_dom"/>
</dbReference>
<evidence type="ECO:0000313" key="4">
    <source>
        <dbReference type="EMBL" id="GAA0627115.1"/>
    </source>
</evidence>
<feature type="domain" description="Rhodanese" evidence="3">
    <location>
        <begin position="181"/>
        <end position="286"/>
    </location>
</feature>
<feature type="domain" description="Rhodanese" evidence="3">
    <location>
        <begin position="19"/>
        <end position="147"/>
    </location>
</feature>
<protein>
    <submittedName>
        <fullName evidence="4">Sulfurtransferase</fullName>
    </submittedName>
</protein>
<dbReference type="PANTHER" id="PTHR11364:SF27">
    <property type="entry name" value="SULFURTRANSFERASE"/>
    <property type="match status" value="1"/>
</dbReference>
<dbReference type="Gene3D" id="3.40.250.10">
    <property type="entry name" value="Rhodanese-like domain"/>
    <property type="match status" value="2"/>
</dbReference>
<dbReference type="InterPro" id="IPR045078">
    <property type="entry name" value="TST/MPST-like"/>
</dbReference>
<dbReference type="InterPro" id="IPR001307">
    <property type="entry name" value="Thiosulphate_STrfase_CS"/>
</dbReference>
<name>A0ABP3S5U4_9ACTN</name>
<dbReference type="Proteomes" id="UP001500957">
    <property type="component" value="Unassembled WGS sequence"/>
</dbReference>
<dbReference type="RefSeq" id="WP_344606767.1">
    <property type="nucleotide sequence ID" value="NZ_BAAAHE010000027.1"/>
</dbReference>
<dbReference type="SUPFAM" id="SSF52821">
    <property type="entry name" value="Rhodanese/Cell cycle control phosphatase"/>
    <property type="match status" value="2"/>
</dbReference>
<dbReference type="PANTHER" id="PTHR11364">
    <property type="entry name" value="THIOSULFATE SULFERTANSFERASE"/>
    <property type="match status" value="1"/>
</dbReference>
<keyword evidence="5" id="KW-1185">Reference proteome</keyword>
<evidence type="ECO:0000256" key="2">
    <source>
        <dbReference type="ARBA" id="ARBA00022737"/>
    </source>
</evidence>
<reference evidence="5" key="1">
    <citation type="journal article" date="2019" name="Int. J. Syst. Evol. Microbiol.">
        <title>The Global Catalogue of Microorganisms (GCM) 10K type strain sequencing project: providing services to taxonomists for standard genome sequencing and annotation.</title>
        <authorList>
            <consortium name="The Broad Institute Genomics Platform"/>
            <consortium name="The Broad Institute Genome Sequencing Center for Infectious Disease"/>
            <person name="Wu L."/>
            <person name="Ma J."/>
        </authorList>
    </citation>
    <scope>NUCLEOTIDE SEQUENCE [LARGE SCALE GENOMIC DNA]</scope>
    <source>
        <strain evidence="5">JCM 10671</strain>
    </source>
</reference>
<dbReference type="PROSITE" id="PS00380">
    <property type="entry name" value="RHODANESE_1"/>
    <property type="match status" value="1"/>
</dbReference>
<accession>A0ABP3S5U4</accession>
<dbReference type="CDD" id="cd01448">
    <property type="entry name" value="TST_Repeat_1"/>
    <property type="match status" value="1"/>
</dbReference>
<organism evidence="4 5">
    <name type="scientific">Sporichthya brevicatena</name>
    <dbReference type="NCBI Taxonomy" id="171442"/>
    <lineage>
        <taxon>Bacteria</taxon>
        <taxon>Bacillati</taxon>
        <taxon>Actinomycetota</taxon>
        <taxon>Actinomycetes</taxon>
        <taxon>Sporichthyales</taxon>
        <taxon>Sporichthyaceae</taxon>
        <taxon>Sporichthya</taxon>
    </lineage>
</organism>
<dbReference type="PROSITE" id="PS50206">
    <property type="entry name" value="RHODANESE_3"/>
    <property type="match status" value="2"/>
</dbReference>